<evidence type="ECO:0000313" key="2">
    <source>
        <dbReference type="EMBL" id="KAF2403435.1"/>
    </source>
</evidence>
<proteinExistence type="predicted"/>
<dbReference type="AlphaFoldDB" id="A0A6G1I614"/>
<protein>
    <submittedName>
        <fullName evidence="2">Uncharacterized protein</fullName>
    </submittedName>
</protein>
<accession>A0A6G1I614</accession>
<evidence type="ECO:0000313" key="3">
    <source>
        <dbReference type="Proteomes" id="UP000799640"/>
    </source>
</evidence>
<dbReference type="Proteomes" id="UP000799640">
    <property type="component" value="Unassembled WGS sequence"/>
</dbReference>
<keyword evidence="1" id="KW-0472">Membrane</keyword>
<feature type="transmembrane region" description="Helical" evidence="1">
    <location>
        <begin position="16"/>
        <end position="33"/>
    </location>
</feature>
<reference evidence="2" key="1">
    <citation type="journal article" date="2020" name="Stud. Mycol.">
        <title>101 Dothideomycetes genomes: a test case for predicting lifestyles and emergence of pathogens.</title>
        <authorList>
            <person name="Haridas S."/>
            <person name="Albert R."/>
            <person name="Binder M."/>
            <person name="Bloem J."/>
            <person name="Labutti K."/>
            <person name="Salamov A."/>
            <person name="Andreopoulos B."/>
            <person name="Baker S."/>
            <person name="Barry K."/>
            <person name="Bills G."/>
            <person name="Bluhm B."/>
            <person name="Cannon C."/>
            <person name="Castanera R."/>
            <person name="Culley D."/>
            <person name="Daum C."/>
            <person name="Ezra D."/>
            <person name="Gonzalez J."/>
            <person name="Henrissat B."/>
            <person name="Kuo A."/>
            <person name="Liang C."/>
            <person name="Lipzen A."/>
            <person name="Lutzoni F."/>
            <person name="Magnuson J."/>
            <person name="Mondo S."/>
            <person name="Nolan M."/>
            <person name="Ohm R."/>
            <person name="Pangilinan J."/>
            <person name="Park H.-J."/>
            <person name="Ramirez L."/>
            <person name="Alfaro M."/>
            <person name="Sun H."/>
            <person name="Tritt A."/>
            <person name="Yoshinaga Y."/>
            <person name="Zwiers L.-H."/>
            <person name="Turgeon B."/>
            <person name="Goodwin S."/>
            <person name="Spatafora J."/>
            <person name="Crous P."/>
            <person name="Grigoriev I."/>
        </authorList>
    </citation>
    <scope>NUCLEOTIDE SEQUENCE</scope>
    <source>
        <strain evidence="2">CBS 262.69</strain>
    </source>
</reference>
<keyword evidence="1" id="KW-1133">Transmembrane helix</keyword>
<sequence>MSIWEKYRGLAPRTRVLLGVGIMAYAGIGLLLSDKAEEKFGMVPSEEDKERLSRVIPKVRVIEHDDVVPSTNR</sequence>
<keyword evidence="3" id="KW-1185">Reference proteome</keyword>
<gene>
    <name evidence="2" type="ORF">EJ06DRAFT_527054</name>
</gene>
<dbReference type="OrthoDB" id="2555959at2759"/>
<organism evidence="2 3">
    <name type="scientific">Trichodelitschia bisporula</name>
    <dbReference type="NCBI Taxonomy" id="703511"/>
    <lineage>
        <taxon>Eukaryota</taxon>
        <taxon>Fungi</taxon>
        <taxon>Dikarya</taxon>
        <taxon>Ascomycota</taxon>
        <taxon>Pezizomycotina</taxon>
        <taxon>Dothideomycetes</taxon>
        <taxon>Dothideomycetes incertae sedis</taxon>
        <taxon>Phaeotrichales</taxon>
        <taxon>Phaeotrichaceae</taxon>
        <taxon>Trichodelitschia</taxon>
    </lineage>
</organism>
<name>A0A6G1I614_9PEZI</name>
<evidence type="ECO:0000256" key="1">
    <source>
        <dbReference type="SAM" id="Phobius"/>
    </source>
</evidence>
<keyword evidence="1" id="KW-0812">Transmembrane</keyword>
<dbReference type="EMBL" id="ML996689">
    <property type="protein sequence ID" value="KAF2403435.1"/>
    <property type="molecule type" value="Genomic_DNA"/>
</dbReference>